<dbReference type="EMBL" id="VSRR010071740">
    <property type="protein sequence ID" value="MPC86520.1"/>
    <property type="molecule type" value="Genomic_DNA"/>
</dbReference>
<proteinExistence type="predicted"/>
<evidence type="ECO:0000313" key="2">
    <source>
        <dbReference type="Proteomes" id="UP000324222"/>
    </source>
</evidence>
<organism evidence="1 2">
    <name type="scientific">Portunus trituberculatus</name>
    <name type="common">Swimming crab</name>
    <name type="synonym">Neptunus trituberculatus</name>
    <dbReference type="NCBI Taxonomy" id="210409"/>
    <lineage>
        <taxon>Eukaryota</taxon>
        <taxon>Metazoa</taxon>
        <taxon>Ecdysozoa</taxon>
        <taxon>Arthropoda</taxon>
        <taxon>Crustacea</taxon>
        <taxon>Multicrustacea</taxon>
        <taxon>Malacostraca</taxon>
        <taxon>Eumalacostraca</taxon>
        <taxon>Eucarida</taxon>
        <taxon>Decapoda</taxon>
        <taxon>Pleocyemata</taxon>
        <taxon>Brachyura</taxon>
        <taxon>Eubrachyura</taxon>
        <taxon>Portunoidea</taxon>
        <taxon>Portunidae</taxon>
        <taxon>Portuninae</taxon>
        <taxon>Portunus</taxon>
    </lineage>
</organism>
<dbReference type="Proteomes" id="UP000324222">
    <property type="component" value="Unassembled WGS sequence"/>
</dbReference>
<protein>
    <submittedName>
        <fullName evidence="1">Uncharacterized protein</fullName>
    </submittedName>
</protein>
<sequence>MRFFFLSGALTYMHNSKRWSHASLVLRHFRHITGWQLLPERGHWQTKLRRCDYQLLGDTCPLASRQQRPLVLALCGPDGNERPLQPSPSVPLLRTGPALPHDAPQAACRLERRQTDLPTHLFASLDPVVTESRGIIVSCSQPVGYAGCRDHAEAPPSPPVGVNTRGGLWCRRRLTPSPCPLGHPLGDAALWDRTPTQPLLGPGAAIRSRLDCSELRLRKVAFISCLVNEL</sequence>
<dbReference type="AlphaFoldDB" id="A0A5B7IPJ3"/>
<accession>A0A5B7IPJ3</accession>
<evidence type="ECO:0000313" key="1">
    <source>
        <dbReference type="EMBL" id="MPC86520.1"/>
    </source>
</evidence>
<comment type="caution">
    <text evidence="1">The sequence shown here is derived from an EMBL/GenBank/DDBJ whole genome shotgun (WGS) entry which is preliminary data.</text>
</comment>
<gene>
    <name evidence="1" type="ORF">E2C01_081350</name>
</gene>
<keyword evidence="2" id="KW-1185">Reference proteome</keyword>
<name>A0A5B7IPJ3_PORTR</name>
<reference evidence="1 2" key="1">
    <citation type="submission" date="2019-05" db="EMBL/GenBank/DDBJ databases">
        <title>Another draft genome of Portunus trituberculatus and its Hox gene families provides insights of decapod evolution.</title>
        <authorList>
            <person name="Jeong J.-H."/>
            <person name="Song I."/>
            <person name="Kim S."/>
            <person name="Choi T."/>
            <person name="Kim D."/>
            <person name="Ryu S."/>
            <person name="Kim W."/>
        </authorList>
    </citation>
    <scope>NUCLEOTIDE SEQUENCE [LARGE SCALE GENOMIC DNA]</scope>
    <source>
        <tissue evidence="1">Muscle</tissue>
    </source>
</reference>